<feature type="domain" description="Dynamin-type G" evidence="27">
    <location>
        <begin position="739"/>
        <end position="1005"/>
    </location>
</feature>
<evidence type="ECO:0000256" key="14">
    <source>
        <dbReference type="ARBA" id="ARBA00022833"/>
    </source>
</evidence>
<keyword evidence="18" id="KW-0496">Mitochondrion</keyword>
<feature type="region of interest" description="Disordered" evidence="25">
    <location>
        <begin position="636"/>
        <end position="687"/>
    </location>
</feature>
<dbReference type="Pfam" id="PF00753">
    <property type="entry name" value="Lactamase_B"/>
    <property type="match status" value="1"/>
</dbReference>
<dbReference type="PANTHER" id="PTHR11935">
    <property type="entry name" value="BETA LACTAMASE DOMAIN"/>
    <property type="match status" value="1"/>
</dbReference>
<keyword evidence="17" id="KW-1133">Transmembrane helix</keyword>
<dbReference type="InterPro" id="IPR056495">
    <property type="entry name" value="LIS_MGM1"/>
</dbReference>
<organism evidence="28 29">
    <name type="scientific">Mortierella alpina</name>
    <name type="common">Oleaginous fungus</name>
    <name type="synonym">Mortierella renispora</name>
    <dbReference type="NCBI Taxonomy" id="64518"/>
    <lineage>
        <taxon>Eukaryota</taxon>
        <taxon>Fungi</taxon>
        <taxon>Fungi incertae sedis</taxon>
        <taxon>Mucoromycota</taxon>
        <taxon>Mortierellomycotina</taxon>
        <taxon>Mortierellomycetes</taxon>
        <taxon>Mortierellales</taxon>
        <taxon>Mortierellaceae</taxon>
        <taxon>Mortierella</taxon>
    </lineage>
</organism>
<evidence type="ECO:0000256" key="4">
    <source>
        <dbReference type="ARBA" id="ARBA00004569"/>
    </source>
</evidence>
<dbReference type="Pfam" id="PF01031">
    <property type="entry name" value="Dynamin_M"/>
    <property type="match status" value="1"/>
</dbReference>
<evidence type="ECO:0000256" key="23">
    <source>
        <dbReference type="ARBA" id="ARBA00048040"/>
    </source>
</evidence>
<evidence type="ECO:0000259" key="26">
    <source>
        <dbReference type="PROSITE" id="PS51388"/>
    </source>
</evidence>
<dbReference type="FunFam" id="3.40.50.300:FF:000741">
    <property type="entry name" value="Putative mitochondrial dynamin GTPase"/>
    <property type="match status" value="1"/>
</dbReference>
<keyword evidence="10" id="KW-0479">Metal-binding</keyword>
<sequence length="1455" mass="161502">MEDSILRQSFLSLFTQNLPAVPTMRLFSLISLRSLASAPSRSAASFANIAPSSRRSPRPLTPVSSSQPSLKHRSARPSLSPPLVHFKSHSALSGLTLQTSLSNHTCRPRLFSTNTPLNMRVIPVPALEDNYSYIILDEKTSEAAVVDPVEPQKLMHILQHLGAKLTSVLCTHHHWDHAGGNVELIAKKPGLAVFGADARIPEINYVVKDKEEFKLGSVTIQALWTHCHTKGSVSYYAKDGTDRAVFTGDTLFLSGCGRFFEGTAADMYNSLLHILATLPVETKVYCGHEYTKANLQFALHVEPDNAHVAQKLQWCIDNSVKMTVPGTIGEELLCNPFLRVNEPSLQAFTGKTDPIDVMHVLRELKNTFKALFSSIHRTEPYLQSVDQQLSTPLMISRLLADVPAVGKAVRSRTVLRNGRPQTTWLPPTAAVLRTTRRTHTAAAATSSDTNAATAASRAISPSQLALASAYRGAQQRFYSRNGLSSPSRAHLLSAMSGTRLVSRAFSTNSSYSSPYTVVSRPFAIPRRQSAFQHYRTRRGNVIARRGIAATAAPRFVMHALRLPMGALTASLAGLSYAQYKVTELSNRGTDWAMGLAEDVRGLATSIKSTMNEVHLPELSLPDFLAPLFRGPTLDDTSAAFDQSSSNSVDAQDGPRFIRKSATGGNNNDNNNNNQEDPQNNKEAAAAAAAAAAAVLAKTKSEEESLRPSGIPPHDGDFMLLTKKLIEVRNVLNSIDHNDTLKLPSIVVIGSQSSGKSSVLEAIVGHEFLPKGSNMVTRRPIELTLIHTPHSKEEYGEFPSLGLGKVHDFKRIQQTLKDLNMAVPESECVSAKPIELRIYSPNIPDLTLIDLPGYIQITSKNQPLSLKEKITELCEKYIQEPNIILAVCAADVDLANSEALRSSRKVDPLGLRTIGVITKMDLVEPDRGVAILKNQDYPLHLGYIGVVCKAPAGASKDNMTQAVIKTEDAYFRSAYQFSQRGVAVGTGTLRRKLMDILEENMGSNLGSIIKAVQKELDETRYQFKVEYNDQKMSAESYVAESVDKLKHRFKDFSRAFGKPQVRLEIRHMLEQRMLDICAQRYWSDPRISELAQLDSNSTAEEDRLYWDLQLDLASSALTKSGVGRQTTQRVVDILSRTMEQLAEAEPFNHHPDAANTIKTMTHEILSSRSQATADQVENTIKPYKYEVECTDGEWTEGVKRAVTLLQAELEMCEEALAKIKTMVGTKKLRKAINYVIATDREDARRAERREAVAKLRESNPQKYFEEHSRSKEAAGSGSSGVDSGDGEHEHEHEHGQEDEHVHEHSAEDEDELEAAIRPHFNPKLLNKAREALSLRDRALILKYRLSALKSKTCKSSKNKTQCPEAFLAVVAEKLAYTSVMFIQVELMNEFVFQLPRMIDSRLGVKTGQEAMEKFARENPAVGKHLQLMDKRIKLEEVWEKLNYLVRRQEEAKARKW</sequence>
<feature type="compositionally biased region" description="Basic and acidic residues" evidence="25">
    <location>
        <begin position="1284"/>
        <end position="1304"/>
    </location>
</feature>
<dbReference type="HAMAP" id="MF_01374">
    <property type="entry name" value="Glyoxalase_2"/>
    <property type="match status" value="1"/>
</dbReference>
<dbReference type="Proteomes" id="UP000717515">
    <property type="component" value="Unassembled WGS sequence"/>
</dbReference>
<dbReference type="GO" id="GO:0061024">
    <property type="term" value="P:membrane organization"/>
    <property type="evidence" value="ECO:0007669"/>
    <property type="project" value="UniProtKB-ARBA"/>
</dbReference>
<evidence type="ECO:0000256" key="12">
    <source>
        <dbReference type="ARBA" id="ARBA00022792"/>
    </source>
</evidence>
<dbReference type="Pfam" id="PF16123">
    <property type="entry name" value="HAGH_C"/>
    <property type="match status" value="1"/>
</dbReference>
<evidence type="ECO:0000259" key="27">
    <source>
        <dbReference type="PROSITE" id="PS51718"/>
    </source>
</evidence>
<evidence type="ECO:0000256" key="20">
    <source>
        <dbReference type="ARBA" id="ARBA00023136"/>
    </source>
</evidence>
<dbReference type="GO" id="GO:0003924">
    <property type="term" value="F:GTPase activity"/>
    <property type="evidence" value="ECO:0007669"/>
    <property type="project" value="InterPro"/>
</dbReference>
<keyword evidence="11 24" id="KW-0547">Nucleotide-binding</keyword>
<dbReference type="GO" id="GO:0005743">
    <property type="term" value="C:mitochondrial inner membrane"/>
    <property type="evidence" value="ECO:0007669"/>
    <property type="project" value="UniProtKB-SubCell"/>
</dbReference>
<evidence type="ECO:0000256" key="22">
    <source>
        <dbReference type="ARBA" id="ARBA00031044"/>
    </source>
</evidence>
<evidence type="ECO:0000256" key="9">
    <source>
        <dbReference type="ARBA" id="ARBA00022692"/>
    </source>
</evidence>
<comment type="cofactor">
    <cofactor evidence="2">
        <name>Zn(2+)</name>
        <dbReference type="ChEBI" id="CHEBI:29105"/>
    </cofactor>
</comment>
<dbReference type="PRINTS" id="PR00195">
    <property type="entry name" value="DYNAMIN"/>
</dbReference>
<evidence type="ECO:0000256" key="10">
    <source>
        <dbReference type="ARBA" id="ARBA00022723"/>
    </source>
</evidence>
<dbReference type="GO" id="GO:0019243">
    <property type="term" value="P:methylglyoxal catabolic process to D-lactate via S-lactoyl-glutathione"/>
    <property type="evidence" value="ECO:0007669"/>
    <property type="project" value="InterPro"/>
</dbReference>
<feature type="region of interest" description="Disordered" evidence="25">
    <location>
        <begin position="1252"/>
        <end position="1309"/>
    </location>
</feature>
<accession>A0A9P7ZYJ5</accession>
<evidence type="ECO:0000313" key="28">
    <source>
        <dbReference type="EMBL" id="KAG9320135.1"/>
    </source>
</evidence>
<dbReference type="SUPFAM" id="SSF52540">
    <property type="entry name" value="P-loop containing nucleoside triphosphate hydrolases"/>
    <property type="match status" value="1"/>
</dbReference>
<dbReference type="PANTHER" id="PTHR11935:SF94">
    <property type="entry name" value="TENZING NORGAY, ISOFORM C"/>
    <property type="match status" value="1"/>
</dbReference>
<dbReference type="CDD" id="cd07723">
    <property type="entry name" value="hydroxyacylglutathione_hydrolase_MBL-fold"/>
    <property type="match status" value="1"/>
</dbReference>
<reference evidence="28" key="1">
    <citation type="submission" date="2021-07" db="EMBL/GenBank/DDBJ databases">
        <title>Draft genome of Mortierella alpina, strain LL118, isolated from an aspen leaf litter sample.</title>
        <authorList>
            <person name="Yang S."/>
            <person name="Vinatzer B.A."/>
        </authorList>
    </citation>
    <scope>NUCLEOTIDE SEQUENCE</scope>
    <source>
        <strain evidence="28">LL118</strain>
    </source>
</reference>
<evidence type="ECO:0000256" key="3">
    <source>
        <dbReference type="ARBA" id="ARBA00004273"/>
    </source>
</evidence>
<feature type="compositionally biased region" description="Low complexity" evidence="25">
    <location>
        <begin position="665"/>
        <end position="677"/>
    </location>
</feature>
<feature type="region of interest" description="Disordered" evidence="25">
    <location>
        <begin position="48"/>
        <end position="82"/>
    </location>
</feature>
<evidence type="ECO:0000256" key="11">
    <source>
        <dbReference type="ARBA" id="ARBA00022741"/>
    </source>
</evidence>
<dbReference type="EC" id="3.6.5.5" evidence="8"/>
<comment type="similarity">
    <text evidence="24">Belongs to the TRAFAC class dynamin-like GTPase superfamily. Dynamin/Fzo/YdjA family.</text>
</comment>
<evidence type="ECO:0000256" key="8">
    <source>
        <dbReference type="ARBA" id="ARBA00011980"/>
    </source>
</evidence>
<evidence type="ECO:0000256" key="24">
    <source>
        <dbReference type="RuleBase" id="RU003932"/>
    </source>
</evidence>
<dbReference type="NCBIfam" id="TIGR03413">
    <property type="entry name" value="GSH_gloB"/>
    <property type="match status" value="1"/>
</dbReference>
<comment type="catalytic activity">
    <reaction evidence="23">
        <text>GTP + H2O = GDP + phosphate + H(+)</text>
        <dbReference type="Rhea" id="RHEA:19669"/>
        <dbReference type="ChEBI" id="CHEBI:15377"/>
        <dbReference type="ChEBI" id="CHEBI:15378"/>
        <dbReference type="ChEBI" id="CHEBI:37565"/>
        <dbReference type="ChEBI" id="CHEBI:43474"/>
        <dbReference type="ChEBI" id="CHEBI:58189"/>
        <dbReference type="EC" id="3.6.5.5"/>
    </reaction>
</comment>
<dbReference type="SUPFAM" id="SSF56281">
    <property type="entry name" value="Metallo-hydrolase/oxidoreductase"/>
    <property type="match status" value="1"/>
</dbReference>
<evidence type="ECO:0000256" key="25">
    <source>
        <dbReference type="SAM" id="MobiDB-lite"/>
    </source>
</evidence>
<dbReference type="InterPro" id="IPR022812">
    <property type="entry name" value="Dynamin"/>
</dbReference>
<protein>
    <recommendedName>
        <fullName evidence="22">Glyoxalase II</fullName>
        <ecNumber evidence="7">3.1.2.6</ecNumber>
        <ecNumber evidence="8">3.6.5.5</ecNumber>
    </recommendedName>
</protein>
<dbReference type="InterPro" id="IPR045063">
    <property type="entry name" value="Dynamin_N"/>
</dbReference>
<evidence type="ECO:0000313" key="29">
    <source>
        <dbReference type="Proteomes" id="UP000717515"/>
    </source>
</evidence>
<keyword evidence="16" id="KW-0809">Transit peptide</keyword>
<dbReference type="InterPro" id="IPR035680">
    <property type="entry name" value="Clx_II_MBL"/>
</dbReference>
<dbReference type="EC" id="3.1.2.6" evidence="7"/>
<evidence type="ECO:0000256" key="13">
    <source>
        <dbReference type="ARBA" id="ARBA00022801"/>
    </source>
</evidence>
<dbReference type="InterPro" id="IPR000375">
    <property type="entry name" value="Dynamin_stalk"/>
</dbReference>
<keyword evidence="9" id="KW-0812">Transmembrane</keyword>
<dbReference type="InterPro" id="IPR001279">
    <property type="entry name" value="Metallo-B-lactamas"/>
</dbReference>
<keyword evidence="19 24" id="KW-0342">GTP-binding</keyword>
<evidence type="ECO:0000256" key="21">
    <source>
        <dbReference type="ARBA" id="ARBA00023157"/>
    </source>
</evidence>
<proteinExistence type="inferred from homology"/>
<dbReference type="GO" id="GO:0005758">
    <property type="term" value="C:mitochondrial intermembrane space"/>
    <property type="evidence" value="ECO:0007669"/>
    <property type="project" value="UniProtKB-SubCell"/>
</dbReference>
<comment type="similarity">
    <text evidence="6">Belongs to the metallo-beta-lactamase superfamily. Glyoxalase II family.</text>
</comment>
<dbReference type="InterPro" id="IPR020850">
    <property type="entry name" value="GED_dom"/>
</dbReference>
<evidence type="ECO:0000256" key="1">
    <source>
        <dbReference type="ARBA" id="ARBA00001623"/>
    </source>
</evidence>
<evidence type="ECO:0000256" key="6">
    <source>
        <dbReference type="ARBA" id="ARBA00006759"/>
    </source>
</evidence>
<dbReference type="CDD" id="cd08771">
    <property type="entry name" value="DLP_1"/>
    <property type="match status" value="1"/>
</dbReference>
<evidence type="ECO:0000256" key="19">
    <source>
        <dbReference type="ARBA" id="ARBA00023134"/>
    </source>
</evidence>
<evidence type="ECO:0000256" key="7">
    <source>
        <dbReference type="ARBA" id="ARBA00011917"/>
    </source>
</evidence>
<dbReference type="InterPro" id="IPR030381">
    <property type="entry name" value="G_DYNAMIN_dom"/>
</dbReference>
<dbReference type="GO" id="GO:0046872">
    <property type="term" value="F:metal ion binding"/>
    <property type="evidence" value="ECO:0007669"/>
    <property type="project" value="UniProtKB-KW"/>
</dbReference>
<dbReference type="PROSITE" id="PS51388">
    <property type="entry name" value="GED"/>
    <property type="match status" value="1"/>
</dbReference>
<dbReference type="Gene3D" id="3.60.15.10">
    <property type="entry name" value="Ribonuclease Z/Hydroxyacylglutathione hydrolase-like"/>
    <property type="match status" value="1"/>
</dbReference>
<feature type="domain" description="GED" evidence="26">
    <location>
        <begin position="1355"/>
        <end position="1448"/>
    </location>
</feature>
<dbReference type="InterPro" id="IPR001401">
    <property type="entry name" value="Dynamin_GTPase"/>
</dbReference>
<dbReference type="SMART" id="SM00849">
    <property type="entry name" value="Lactamase_B"/>
    <property type="match status" value="1"/>
</dbReference>
<feature type="compositionally biased region" description="Basic and acidic residues" evidence="25">
    <location>
        <begin position="1252"/>
        <end position="1271"/>
    </location>
</feature>
<dbReference type="Pfam" id="PF24550">
    <property type="entry name" value="LIS_MGM1"/>
    <property type="match status" value="2"/>
</dbReference>
<name>A0A9P7ZYJ5_MORAP</name>
<dbReference type="Gene3D" id="3.40.50.300">
    <property type="entry name" value="P-loop containing nucleotide triphosphate hydrolases"/>
    <property type="match status" value="1"/>
</dbReference>
<comment type="caution">
    <text evidence="28">The sequence shown here is derived from an EMBL/GenBank/DDBJ whole genome shotgun (WGS) entry which is preliminary data.</text>
</comment>
<comment type="subcellular location">
    <subcellularLocation>
        <location evidence="3">Mitochondrion inner membrane</location>
    </subcellularLocation>
    <subcellularLocation>
        <location evidence="4">Mitochondrion intermembrane space</location>
    </subcellularLocation>
</comment>
<dbReference type="InterPro" id="IPR032282">
    <property type="entry name" value="HAGH_C"/>
</dbReference>
<evidence type="ECO:0000256" key="16">
    <source>
        <dbReference type="ARBA" id="ARBA00022946"/>
    </source>
</evidence>
<dbReference type="GO" id="GO:0004416">
    <property type="term" value="F:hydroxyacylglutathione hydrolase activity"/>
    <property type="evidence" value="ECO:0007669"/>
    <property type="project" value="UniProtKB-EC"/>
</dbReference>
<gene>
    <name evidence="28" type="ORF">KVV02_007048</name>
</gene>
<keyword evidence="15" id="KW-0460">Magnesium</keyword>
<keyword evidence="21" id="KW-1015">Disulfide bond</keyword>
<dbReference type="SMART" id="SM00053">
    <property type="entry name" value="DYNc"/>
    <property type="match status" value="1"/>
</dbReference>
<dbReference type="InterPro" id="IPR036866">
    <property type="entry name" value="RibonucZ/Hydroxyglut_hydro"/>
</dbReference>
<dbReference type="InterPro" id="IPR019762">
    <property type="entry name" value="Dynamin_GTPase_CS"/>
</dbReference>
<keyword evidence="13" id="KW-0378">Hydrolase</keyword>
<keyword evidence="20" id="KW-0472">Membrane</keyword>
<comment type="pathway">
    <text evidence="5">Secondary metabolite metabolism; methylglyoxal degradation; (R)-lactate from methylglyoxal: step 2/2.</text>
</comment>
<evidence type="ECO:0000256" key="2">
    <source>
        <dbReference type="ARBA" id="ARBA00001947"/>
    </source>
</evidence>
<dbReference type="PROSITE" id="PS00410">
    <property type="entry name" value="G_DYNAMIN_1"/>
    <property type="match status" value="1"/>
</dbReference>
<keyword evidence="14" id="KW-0862">Zinc</keyword>
<dbReference type="InterPro" id="IPR027417">
    <property type="entry name" value="P-loop_NTPase"/>
</dbReference>
<keyword evidence="12" id="KW-0999">Mitochondrion inner membrane</keyword>
<evidence type="ECO:0000256" key="17">
    <source>
        <dbReference type="ARBA" id="ARBA00022989"/>
    </source>
</evidence>
<evidence type="ECO:0000256" key="15">
    <source>
        <dbReference type="ARBA" id="ARBA00022842"/>
    </source>
</evidence>
<evidence type="ECO:0000256" key="18">
    <source>
        <dbReference type="ARBA" id="ARBA00023128"/>
    </source>
</evidence>
<dbReference type="Pfam" id="PF00350">
    <property type="entry name" value="Dynamin_N"/>
    <property type="match status" value="1"/>
</dbReference>
<feature type="compositionally biased region" description="Polar residues" evidence="25">
    <location>
        <begin position="639"/>
        <end position="649"/>
    </location>
</feature>
<dbReference type="EMBL" id="JAIFTL010000324">
    <property type="protein sequence ID" value="KAG9320135.1"/>
    <property type="molecule type" value="Genomic_DNA"/>
</dbReference>
<dbReference type="GO" id="GO:0005525">
    <property type="term" value="F:GTP binding"/>
    <property type="evidence" value="ECO:0007669"/>
    <property type="project" value="UniProtKB-KW"/>
</dbReference>
<comment type="catalytic activity">
    <reaction evidence="1">
        <text>an S-(2-hydroxyacyl)glutathione + H2O = a 2-hydroxy carboxylate + glutathione + H(+)</text>
        <dbReference type="Rhea" id="RHEA:21864"/>
        <dbReference type="ChEBI" id="CHEBI:15377"/>
        <dbReference type="ChEBI" id="CHEBI:15378"/>
        <dbReference type="ChEBI" id="CHEBI:57925"/>
        <dbReference type="ChEBI" id="CHEBI:58896"/>
        <dbReference type="ChEBI" id="CHEBI:71261"/>
        <dbReference type="EC" id="3.1.2.6"/>
    </reaction>
</comment>
<evidence type="ECO:0000256" key="5">
    <source>
        <dbReference type="ARBA" id="ARBA00004963"/>
    </source>
</evidence>
<dbReference type="InterPro" id="IPR017782">
    <property type="entry name" value="Hydroxyacylglutathione_Hdrlase"/>
</dbReference>
<dbReference type="PROSITE" id="PS51718">
    <property type="entry name" value="G_DYNAMIN_2"/>
    <property type="match status" value="1"/>
</dbReference>